<evidence type="ECO:0000256" key="2">
    <source>
        <dbReference type="ARBA" id="ARBA00022801"/>
    </source>
</evidence>
<dbReference type="GO" id="GO:0005737">
    <property type="term" value="C:cytoplasm"/>
    <property type="evidence" value="ECO:0007669"/>
    <property type="project" value="TreeGrafter"/>
</dbReference>
<dbReference type="PANTHER" id="PTHR45953:SF1">
    <property type="entry name" value="IDURONATE 2-SULFATASE"/>
    <property type="match status" value="1"/>
</dbReference>
<proteinExistence type="predicted"/>
<evidence type="ECO:0000313" key="5">
    <source>
        <dbReference type="EMBL" id="HJC88328.1"/>
    </source>
</evidence>
<evidence type="ECO:0000256" key="3">
    <source>
        <dbReference type="SAM" id="MobiDB-lite"/>
    </source>
</evidence>
<dbReference type="InterPro" id="IPR017850">
    <property type="entry name" value="Alkaline_phosphatase_core_sf"/>
</dbReference>
<sequence length="258" mass="30095">MQPNFLIFMTDQQRGDMQPTFGKAKMPNLERLAENGVVFRRAYCPSPHCCPSRATFFSGLYPSQHGVWNNVNLADALSKGLYDNVRLFSEDLKENGYHLYHSGKWHISALEGPQNRGFEQLNRKNGQTGEPQKQERVPDMRDWSWFEKKDYLKEGALRGDGEIVRIGFPEYRQYGETENPFGDEDVVRAAREKIRELPEDEPFCMYVGTLGPHDPYFLPKKYLELYPLEEIELPESFEDDLMDKPTRCFSSLCRFRND</sequence>
<keyword evidence="2 5" id="KW-0378">Hydrolase</keyword>
<organism evidence="5 6">
    <name type="scientific">Candidatus Eisenbergiella intestinigallinarum</name>
    <dbReference type="NCBI Taxonomy" id="2838549"/>
    <lineage>
        <taxon>Bacteria</taxon>
        <taxon>Bacillati</taxon>
        <taxon>Bacillota</taxon>
        <taxon>Clostridia</taxon>
        <taxon>Lachnospirales</taxon>
        <taxon>Lachnospiraceae</taxon>
        <taxon>Eisenbergiella</taxon>
    </lineage>
</organism>
<protein>
    <submittedName>
        <fullName evidence="5">Sulfatase-like hydrolase/transferase</fullName>
    </submittedName>
</protein>
<evidence type="ECO:0000256" key="1">
    <source>
        <dbReference type="ARBA" id="ARBA00022723"/>
    </source>
</evidence>
<accession>A0A9D2QLK8</accession>
<keyword evidence="1" id="KW-0479">Metal-binding</keyword>
<dbReference type="AlphaFoldDB" id="A0A9D2QLK8"/>
<dbReference type="Proteomes" id="UP000823922">
    <property type="component" value="Unassembled WGS sequence"/>
</dbReference>
<dbReference type="SUPFAM" id="SSF53649">
    <property type="entry name" value="Alkaline phosphatase-like"/>
    <property type="match status" value="1"/>
</dbReference>
<comment type="caution">
    <text evidence="5">The sequence shown here is derived from an EMBL/GenBank/DDBJ whole genome shotgun (WGS) entry which is preliminary data.</text>
</comment>
<dbReference type="Gene3D" id="3.40.720.10">
    <property type="entry name" value="Alkaline Phosphatase, subunit A"/>
    <property type="match status" value="1"/>
</dbReference>
<feature type="region of interest" description="Disordered" evidence="3">
    <location>
        <begin position="117"/>
        <end position="136"/>
    </location>
</feature>
<reference evidence="5" key="2">
    <citation type="submission" date="2021-04" db="EMBL/GenBank/DDBJ databases">
        <authorList>
            <person name="Gilroy R."/>
        </authorList>
    </citation>
    <scope>NUCLEOTIDE SEQUENCE</scope>
    <source>
        <strain evidence="5">ChiBcec1-1630</strain>
    </source>
</reference>
<dbReference type="InterPro" id="IPR000917">
    <property type="entry name" value="Sulfatase_N"/>
</dbReference>
<dbReference type="PANTHER" id="PTHR45953">
    <property type="entry name" value="IDURONATE 2-SULFATASE"/>
    <property type="match status" value="1"/>
</dbReference>
<dbReference type="GO" id="GO:0046872">
    <property type="term" value="F:metal ion binding"/>
    <property type="evidence" value="ECO:0007669"/>
    <property type="project" value="UniProtKB-KW"/>
</dbReference>
<dbReference type="Pfam" id="PF00884">
    <property type="entry name" value="Sulfatase"/>
    <property type="match status" value="1"/>
</dbReference>
<evidence type="ECO:0000313" key="6">
    <source>
        <dbReference type="Proteomes" id="UP000823922"/>
    </source>
</evidence>
<dbReference type="GO" id="GO:0008484">
    <property type="term" value="F:sulfuric ester hydrolase activity"/>
    <property type="evidence" value="ECO:0007669"/>
    <property type="project" value="TreeGrafter"/>
</dbReference>
<feature type="domain" description="Sulfatase N-terminal" evidence="4">
    <location>
        <begin position="3"/>
        <end position="227"/>
    </location>
</feature>
<feature type="non-terminal residue" evidence="5">
    <location>
        <position position="258"/>
    </location>
</feature>
<name>A0A9D2QLK8_9FIRM</name>
<gene>
    <name evidence="5" type="ORF">H9926_09970</name>
</gene>
<evidence type="ECO:0000259" key="4">
    <source>
        <dbReference type="Pfam" id="PF00884"/>
    </source>
</evidence>
<dbReference type="EMBL" id="DWVS01000253">
    <property type="protein sequence ID" value="HJC88328.1"/>
    <property type="molecule type" value="Genomic_DNA"/>
</dbReference>
<reference evidence="5" key="1">
    <citation type="journal article" date="2021" name="PeerJ">
        <title>Extensive microbial diversity within the chicken gut microbiome revealed by metagenomics and culture.</title>
        <authorList>
            <person name="Gilroy R."/>
            <person name="Ravi A."/>
            <person name="Getino M."/>
            <person name="Pursley I."/>
            <person name="Horton D.L."/>
            <person name="Alikhan N.F."/>
            <person name="Baker D."/>
            <person name="Gharbi K."/>
            <person name="Hall N."/>
            <person name="Watson M."/>
            <person name="Adriaenssens E.M."/>
            <person name="Foster-Nyarko E."/>
            <person name="Jarju S."/>
            <person name="Secka A."/>
            <person name="Antonio M."/>
            <person name="Oren A."/>
            <person name="Chaudhuri R.R."/>
            <person name="La Ragione R."/>
            <person name="Hildebrand F."/>
            <person name="Pallen M.J."/>
        </authorList>
    </citation>
    <scope>NUCLEOTIDE SEQUENCE</scope>
    <source>
        <strain evidence="5">ChiBcec1-1630</strain>
    </source>
</reference>